<dbReference type="EMBL" id="JAMLDX010000014">
    <property type="protein sequence ID" value="MCP3732031.1"/>
    <property type="molecule type" value="Genomic_DNA"/>
</dbReference>
<evidence type="ECO:0000256" key="5">
    <source>
        <dbReference type="ARBA" id="ARBA00022825"/>
    </source>
</evidence>
<dbReference type="GO" id="GO:0009368">
    <property type="term" value="C:endopeptidase Clp complex"/>
    <property type="evidence" value="ECO:0007669"/>
    <property type="project" value="TreeGrafter"/>
</dbReference>
<evidence type="ECO:0000256" key="3">
    <source>
        <dbReference type="ARBA" id="ARBA00022670"/>
    </source>
</evidence>
<comment type="caution">
    <text evidence="7">The sequence shown here is derived from an EMBL/GenBank/DDBJ whole genome shotgun (WGS) entry which is preliminary data.</text>
</comment>
<dbReference type="PANTHER" id="PTHR10381">
    <property type="entry name" value="ATP-DEPENDENT CLP PROTEASE PROTEOLYTIC SUBUNIT"/>
    <property type="match status" value="1"/>
</dbReference>
<evidence type="ECO:0000313" key="7">
    <source>
        <dbReference type="EMBL" id="MCP3732031.1"/>
    </source>
</evidence>
<dbReference type="GO" id="GO:0004252">
    <property type="term" value="F:serine-type endopeptidase activity"/>
    <property type="evidence" value="ECO:0007669"/>
    <property type="project" value="InterPro"/>
</dbReference>
<dbReference type="InterPro" id="IPR023562">
    <property type="entry name" value="ClpP/TepA"/>
</dbReference>
<dbReference type="AlphaFoldDB" id="A0A9X2HIX2"/>
<protein>
    <recommendedName>
        <fullName evidence="6">ATP-dependent Clp protease proteolytic subunit</fullName>
    </recommendedName>
</protein>
<reference evidence="7" key="1">
    <citation type="submission" date="2022-05" db="EMBL/GenBank/DDBJ databases">
        <title>Sphingomonas sp. strain MG17 Genome sequencing and assembly.</title>
        <authorList>
            <person name="Kim I."/>
        </authorList>
    </citation>
    <scope>NUCLEOTIDE SEQUENCE</scope>
    <source>
        <strain evidence="7">MG17</strain>
    </source>
</reference>
<dbReference type="PRINTS" id="PR00127">
    <property type="entry name" value="CLPPROTEASEP"/>
</dbReference>
<dbReference type="GO" id="GO:0004176">
    <property type="term" value="F:ATP-dependent peptidase activity"/>
    <property type="evidence" value="ECO:0007669"/>
    <property type="project" value="InterPro"/>
</dbReference>
<dbReference type="InterPro" id="IPR001907">
    <property type="entry name" value="ClpP"/>
</dbReference>
<comment type="similarity">
    <text evidence="1 6">Belongs to the peptidase S14 family.</text>
</comment>
<evidence type="ECO:0000256" key="1">
    <source>
        <dbReference type="ARBA" id="ARBA00007039"/>
    </source>
</evidence>
<dbReference type="GO" id="GO:0006515">
    <property type="term" value="P:protein quality control for misfolded or incompletely synthesized proteins"/>
    <property type="evidence" value="ECO:0007669"/>
    <property type="project" value="TreeGrafter"/>
</dbReference>
<dbReference type="PANTHER" id="PTHR10381:SF70">
    <property type="entry name" value="ATP-DEPENDENT CLP PROTEASE PROTEOLYTIC SUBUNIT"/>
    <property type="match status" value="1"/>
</dbReference>
<dbReference type="GO" id="GO:0051117">
    <property type="term" value="F:ATPase binding"/>
    <property type="evidence" value="ECO:0007669"/>
    <property type="project" value="TreeGrafter"/>
</dbReference>
<keyword evidence="4" id="KW-0378">Hydrolase</keyword>
<dbReference type="CDD" id="cd07016">
    <property type="entry name" value="S14_ClpP_1"/>
    <property type="match status" value="1"/>
</dbReference>
<dbReference type="Proteomes" id="UP001139451">
    <property type="component" value="Unassembled WGS sequence"/>
</dbReference>
<dbReference type="SUPFAM" id="SSF52096">
    <property type="entry name" value="ClpP/crotonase"/>
    <property type="match status" value="1"/>
</dbReference>
<accession>A0A9X2HIX2</accession>
<dbReference type="InterPro" id="IPR029045">
    <property type="entry name" value="ClpP/crotonase-like_dom_sf"/>
</dbReference>
<evidence type="ECO:0000256" key="6">
    <source>
        <dbReference type="RuleBase" id="RU003567"/>
    </source>
</evidence>
<proteinExistence type="inferred from homology"/>
<organism evidence="7 8">
    <name type="scientific">Sphingomonas tagetis</name>
    <dbReference type="NCBI Taxonomy" id="2949092"/>
    <lineage>
        <taxon>Bacteria</taxon>
        <taxon>Pseudomonadati</taxon>
        <taxon>Pseudomonadota</taxon>
        <taxon>Alphaproteobacteria</taxon>
        <taxon>Sphingomonadales</taxon>
        <taxon>Sphingomonadaceae</taxon>
        <taxon>Sphingomonas</taxon>
    </lineage>
</organism>
<name>A0A9X2HIX2_9SPHN</name>
<sequence length="101" mass="10528">MSEILIYGIVGDSWDGLDAATLVPMISAGDDDLDVRINSPGGYVMEGLAIYNAIIRAAASGRKVTCHIDGLAASMGSVIAMAGSEIVMADNALMMIQKPRI</sequence>
<dbReference type="Pfam" id="PF00574">
    <property type="entry name" value="CLP_protease"/>
    <property type="match status" value="1"/>
</dbReference>
<evidence type="ECO:0000256" key="2">
    <source>
        <dbReference type="ARBA" id="ARBA00022490"/>
    </source>
</evidence>
<gene>
    <name evidence="7" type="ORF">M9978_16520</name>
</gene>
<keyword evidence="3 7" id="KW-0645">Protease</keyword>
<evidence type="ECO:0000313" key="8">
    <source>
        <dbReference type="Proteomes" id="UP001139451"/>
    </source>
</evidence>
<dbReference type="RefSeq" id="WP_254295119.1">
    <property type="nucleotide sequence ID" value="NZ_JAMLDX010000014.1"/>
</dbReference>
<keyword evidence="8" id="KW-1185">Reference proteome</keyword>
<keyword evidence="5" id="KW-0720">Serine protease</keyword>
<keyword evidence="2" id="KW-0963">Cytoplasm</keyword>
<evidence type="ECO:0000256" key="4">
    <source>
        <dbReference type="ARBA" id="ARBA00022801"/>
    </source>
</evidence>
<dbReference type="Gene3D" id="3.90.226.10">
    <property type="entry name" value="2-enoyl-CoA Hydratase, Chain A, domain 1"/>
    <property type="match status" value="1"/>
</dbReference>